<keyword evidence="5" id="KW-1185">Reference proteome</keyword>
<feature type="compositionally biased region" description="Pro residues" evidence="1">
    <location>
        <begin position="1"/>
        <end position="19"/>
    </location>
</feature>
<sequence>MTYPQYPQPGAYPAPPTTPAQPSGGTAITAGVLAALGGLLSLGVTAVSLFFLIVIASIRSNFDRSDLELLDSIFGFLAIGMVATVIIGLVLGMVLSALLIAGAVLLFRRKMLGRWLVVSGCAVAIVSNLMTFVFTTAVTSGDWTSPESAVSAFVGLAFPIATMVLVLLPSTTAWIQAERVAPPYFPQYASPYQG</sequence>
<dbReference type="KEGG" id="mmuc:C1S78_029485"/>
<dbReference type="GeneID" id="76729100"/>
<name>A0A8H2PJN2_MYCMU</name>
<evidence type="ECO:0000256" key="1">
    <source>
        <dbReference type="SAM" id="MobiDB-lite"/>
    </source>
</evidence>
<proteinExistence type="predicted"/>
<feature type="transmembrane region" description="Helical" evidence="2">
    <location>
        <begin position="32"/>
        <end position="58"/>
    </location>
</feature>
<feature type="transmembrane region" description="Helical" evidence="2">
    <location>
        <begin position="73"/>
        <end position="106"/>
    </location>
</feature>
<evidence type="ECO:0000256" key="2">
    <source>
        <dbReference type="SAM" id="Phobius"/>
    </source>
</evidence>
<feature type="transmembrane region" description="Helical" evidence="2">
    <location>
        <begin position="149"/>
        <end position="168"/>
    </location>
</feature>
<protein>
    <submittedName>
        <fullName evidence="4">Uncharacterized protein</fullName>
    </submittedName>
</protein>
<gene>
    <name evidence="3" type="ORF">C1S78_029485</name>
    <name evidence="4" type="ORF">C1S78_29410</name>
</gene>
<reference evidence="3 5" key="2">
    <citation type="journal article" date="2019" name="BMC Evol. Biol.">
        <title>Comparative genomics of Mycobacterium mucogenicum and Mycobacterium neoaurum clade members emphasizing tRNA and non-coding RNA.</title>
        <authorList>
            <person name="Behra P.R.K."/>
            <person name="Pettersson B.M.F."/>
            <person name="Das S."/>
            <person name="Dasgupta S."/>
            <person name="Kirsebom L.A."/>
        </authorList>
    </citation>
    <scope>NUCLEOTIDE SEQUENCE [LARGE SCALE GENOMIC DNA]</scope>
    <source>
        <strain evidence="3 5">DSM 44124</strain>
    </source>
</reference>
<accession>A0A8H2PJN2</accession>
<dbReference type="RefSeq" id="WP_053854910.1">
    <property type="nucleotide sequence ID" value="NZ_ANBS01000004.1"/>
</dbReference>
<keyword evidence="2" id="KW-1133">Transmembrane helix</keyword>
<dbReference type="AlphaFoldDB" id="A0A8H2PJN2"/>
<evidence type="ECO:0000313" key="3">
    <source>
        <dbReference type="EMBL" id="QPG69435.1"/>
    </source>
</evidence>
<dbReference type="EMBL" id="POTL01000001">
    <property type="protein sequence ID" value="TLH55954.1"/>
    <property type="molecule type" value="Genomic_DNA"/>
</dbReference>
<dbReference type="EMBL" id="CP062008">
    <property type="protein sequence ID" value="QPG69435.1"/>
    <property type="molecule type" value="Genomic_DNA"/>
</dbReference>
<reference evidence="4" key="1">
    <citation type="submission" date="2018-01" db="EMBL/GenBank/DDBJ databases">
        <title>Comparative genomics of Mycobacterium mucogenicum and Mycobacterium neoaurum clade members emphasizing tRNA and non-coding RNA.</title>
        <authorList>
            <person name="Behra P.R.K."/>
            <person name="Pettersson B.M.F."/>
            <person name="Das S."/>
            <person name="Dasgupta S."/>
            <person name="Kirsebom L.A."/>
        </authorList>
    </citation>
    <scope>NUCLEOTIDE SEQUENCE</scope>
    <source>
        <strain evidence="4">DSM 44124</strain>
    </source>
</reference>
<keyword evidence="2" id="KW-0472">Membrane</keyword>
<evidence type="ECO:0000313" key="4">
    <source>
        <dbReference type="EMBL" id="TLH55954.1"/>
    </source>
</evidence>
<keyword evidence="2" id="KW-0812">Transmembrane</keyword>
<feature type="region of interest" description="Disordered" evidence="1">
    <location>
        <begin position="1"/>
        <end position="22"/>
    </location>
</feature>
<evidence type="ECO:0000313" key="5">
    <source>
        <dbReference type="Proteomes" id="UP000309231"/>
    </source>
</evidence>
<organism evidence="4">
    <name type="scientific">Mycolicibacterium mucogenicum DSM 44124</name>
    <dbReference type="NCBI Taxonomy" id="1226753"/>
    <lineage>
        <taxon>Bacteria</taxon>
        <taxon>Bacillati</taxon>
        <taxon>Actinomycetota</taxon>
        <taxon>Actinomycetes</taxon>
        <taxon>Mycobacteriales</taxon>
        <taxon>Mycobacteriaceae</taxon>
        <taxon>Mycolicibacterium</taxon>
    </lineage>
</organism>
<feature type="transmembrane region" description="Helical" evidence="2">
    <location>
        <begin position="115"/>
        <end position="137"/>
    </location>
</feature>
<reference evidence="3 5" key="3">
    <citation type="journal article" date="2019" name="Sci. Rep.">
        <title>Insight into the biology of Mycobacterium mucogenicum and Mycobacterium neoaurum clade members.</title>
        <authorList>
            <person name="Behra P.R.K."/>
            <person name="Pettersson B.M.F."/>
            <person name="Ramesh M."/>
            <person name="Dasgupta S."/>
            <person name="Kirsebom L.A."/>
        </authorList>
    </citation>
    <scope>NUCLEOTIDE SEQUENCE [LARGE SCALE GENOMIC DNA]</scope>
    <source>
        <strain evidence="3 5">DSM 44124</strain>
    </source>
</reference>
<dbReference type="Proteomes" id="UP000309231">
    <property type="component" value="Chromosome"/>
</dbReference>